<dbReference type="PIRSF" id="PIRSF006603">
    <property type="entry name" value="DinF"/>
    <property type="match status" value="1"/>
</dbReference>
<dbReference type="GO" id="GO:0015297">
    <property type="term" value="F:antiporter activity"/>
    <property type="evidence" value="ECO:0007669"/>
    <property type="project" value="InterPro"/>
</dbReference>
<name>A0A094JBF3_9GAMM</name>
<keyword evidence="3" id="KW-1003">Cell membrane</keyword>
<keyword evidence="6 7" id="KW-0472">Membrane</keyword>
<sequence length="441" mass="47158">MDMNLHLSQQNLAATLFKATWPMVFGVLSIMSFQLVDSAFIGQLGVIPLALQGFTMPLQMVIIGVQVGFGIAATVLIAKLLGAQQPLVAKQMAGLVVSLGCAVIGIVCLLLYLCRFPLLSALGATDAVHPLVSSYWAWWGLSAWLGALQYFLYSVCRANGNTMLPGIMMVVTSVLNIALDPLFIFVLDWGINGAAIATCVSFLCGILIVAYRLQHSHWLSLRRSELQIGRALKQVGHIFFPAVMSQLMPSLSAILATKLLASFGAAAVAAWGLGSRVEFFAIVVVLALTMSLPPMISHALGAGKLERIAQLVRVALLFVLGWQLFIGILSWLAADGLAHLMSAEEQVSHILRQHLLLVPFSLGALGCCMILVSVSNALGKSYVALLISLVRLFVLFLPCIWLGAQLGGIQGIFVGAFAGNLLAGTFAYLTYRKTMASLATA</sequence>
<feature type="transmembrane region" description="Helical" evidence="7">
    <location>
        <begin position="93"/>
        <end position="113"/>
    </location>
</feature>
<dbReference type="OrthoDB" id="9806302at2"/>
<evidence type="ECO:0000256" key="6">
    <source>
        <dbReference type="ARBA" id="ARBA00023136"/>
    </source>
</evidence>
<feature type="transmembrane region" description="Helical" evidence="7">
    <location>
        <begin position="314"/>
        <end position="334"/>
    </location>
</feature>
<feature type="transmembrane region" description="Helical" evidence="7">
    <location>
        <begin position="133"/>
        <end position="152"/>
    </location>
</feature>
<feature type="transmembrane region" description="Helical" evidence="7">
    <location>
        <begin position="279"/>
        <end position="302"/>
    </location>
</feature>
<dbReference type="InterPro" id="IPR048279">
    <property type="entry name" value="MdtK-like"/>
</dbReference>
<dbReference type="eggNOG" id="COG0534">
    <property type="taxonomic scope" value="Bacteria"/>
</dbReference>
<dbReference type="GO" id="GO:0005886">
    <property type="term" value="C:plasma membrane"/>
    <property type="evidence" value="ECO:0007669"/>
    <property type="project" value="UniProtKB-SubCell"/>
</dbReference>
<evidence type="ECO:0000256" key="5">
    <source>
        <dbReference type="ARBA" id="ARBA00022989"/>
    </source>
</evidence>
<dbReference type="GO" id="GO:0042910">
    <property type="term" value="F:xenobiotic transmembrane transporter activity"/>
    <property type="evidence" value="ECO:0007669"/>
    <property type="project" value="InterPro"/>
</dbReference>
<dbReference type="NCBIfam" id="TIGR00797">
    <property type="entry name" value="matE"/>
    <property type="match status" value="1"/>
</dbReference>
<feature type="transmembrane region" description="Helical" evidence="7">
    <location>
        <begin position="56"/>
        <end position="81"/>
    </location>
</feature>
<evidence type="ECO:0000256" key="1">
    <source>
        <dbReference type="ARBA" id="ARBA00004429"/>
    </source>
</evidence>
<feature type="transmembrane region" description="Helical" evidence="7">
    <location>
        <begin position="253"/>
        <end position="273"/>
    </location>
</feature>
<dbReference type="PANTHER" id="PTHR43549:SF3">
    <property type="entry name" value="MULTIDRUG RESISTANCE PROTEIN YPNP-RELATED"/>
    <property type="match status" value="1"/>
</dbReference>
<keyword evidence="4 7" id="KW-0812">Transmembrane</keyword>
<proteinExistence type="predicted"/>
<dbReference type="AlphaFoldDB" id="A0A094JBF3"/>
<evidence type="ECO:0000256" key="3">
    <source>
        <dbReference type="ARBA" id="ARBA00022475"/>
    </source>
</evidence>
<dbReference type="Pfam" id="PF01554">
    <property type="entry name" value="MatE"/>
    <property type="match status" value="2"/>
</dbReference>
<comment type="caution">
    <text evidence="8">The sequence shown here is derived from an EMBL/GenBank/DDBJ whole genome shotgun (WGS) entry which is preliminary data.</text>
</comment>
<organism evidence="8 9">
    <name type="scientific">Shewanella mangrovi</name>
    <dbReference type="NCBI Taxonomy" id="1515746"/>
    <lineage>
        <taxon>Bacteria</taxon>
        <taxon>Pseudomonadati</taxon>
        <taxon>Pseudomonadota</taxon>
        <taxon>Gammaproteobacteria</taxon>
        <taxon>Alteromonadales</taxon>
        <taxon>Shewanellaceae</taxon>
        <taxon>Shewanella</taxon>
    </lineage>
</organism>
<protein>
    <submittedName>
        <fullName evidence="8">Fis family transcriptional regulator</fullName>
    </submittedName>
</protein>
<dbReference type="RefSeq" id="WP_037442925.1">
    <property type="nucleotide sequence ID" value="NZ_JPEO01000007.1"/>
</dbReference>
<dbReference type="EMBL" id="JPEO01000007">
    <property type="protein sequence ID" value="KFZ37255.1"/>
    <property type="molecule type" value="Genomic_DNA"/>
</dbReference>
<feature type="transmembrane region" description="Helical" evidence="7">
    <location>
        <begin position="164"/>
        <end position="187"/>
    </location>
</feature>
<gene>
    <name evidence="8" type="ORF">HR45_11290</name>
</gene>
<dbReference type="InterPro" id="IPR002528">
    <property type="entry name" value="MATE_fam"/>
</dbReference>
<feature type="transmembrane region" description="Helical" evidence="7">
    <location>
        <begin position="409"/>
        <end position="431"/>
    </location>
</feature>
<evidence type="ECO:0000256" key="2">
    <source>
        <dbReference type="ARBA" id="ARBA00022448"/>
    </source>
</evidence>
<dbReference type="Proteomes" id="UP000029264">
    <property type="component" value="Unassembled WGS sequence"/>
</dbReference>
<reference evidence="8 9" key="1">
    <citation type="submission" date="2014-06" db="EMBL/GenBank/DDBJ databases">
        <title>Shewanella sp. YQH10.</title>
        <authorList>
            <person name="Liu Y."/>
            <person name="Zeng R."/>
        </authorList>
    </citation>
    <scope>NUCLEOTIDE SEQUENCE [LARGE SCALE GENOMIC DNA]</scope>
    <source>
        <strain evidence="8 9">YQH10</strain>
    </source>
</reference>
<evidence type="ECO:0000256" key="4">
    <source>
        <dbReference type="ARBA" id="ARBA00022692"/>
    </source>
</evidence>
<keyword evidence="2" id="KW-0813">Transport</keyword>
<accession>A0A094JBF3</accession>
<evidence type="ECO:0000256" key="7">
    <source>
        <dbReference type="SAM" id="Phobius"/>
    </source>
</evidence>
<evidence type="ECO:0000313" key="8">
    <source>
        <dbReference type="EMBL" id="KFZ37255.1"/>
    </source>
</evidence>
<dbReference type="PANTHER" id="PTHR43549">
    <property type="entry name" value="MULTIDRUG RESISTANCE PROTEIN YPNP-RELATED"/>
    <property type="match status" value="1"/>
</dbReference>
<comment type="subcellular location">
    <subcellularLocation>
        <location evidence="1">Cell inner membrane</location>
        <topology evidence="1">Multi-pass membrane protein</topology>
    </subcellularLocation>
</comment>
<feature type="transmembrane region" description="Helical" evidence="7">
    <location>
        <begin position="354"/>
        <end position="375"/>
    </location>
</feature>
<keyword evidence="9" id="KW-1185">Reference proteome</keyword>
<keyword evidence="5 7" id="KW-1133">Transmembrane helix</keyword>
<dbReference type="InterPro" id="IPR052031">
    <property type="entry name" value="Membrane_Transporter-Flippase"/>
</dbReference>
<feature type="transmembrane region" description="Helical" evidence="7">
    <location>
        <begin position="193"/>
        <end position="213"/>
    </location>
</feature>
<dbReference type="STRING" id="1515746.HR45_11290"/>
<feature type="transmembrane region" description="Helical" evidence="7">
    <location>
        <begin position="12"/>
        <end position="36"/>
    </location>
</feature>
<feature type="transmembrane region" description="Helical" evidence="7">
    <location>
        <begin position="382"/>
        <end position="403"/>
    </location>
</feature>
<evidence type="ECO:0000313" key="9">
    <source>
        <dbReference type="Proteomes" id="UP000029264"/>
    </source>
</evidence>